<proteinExistence type="predicted"/>
<reference evidence="3" key="1">
    <citation type="journal article" date="2017" name="Nat. Microbiol.">
        <title>Global analysis of biosynthetic gene clusters reveals vast potential of secondary metabolite production in Penicillium species.</title>
        <authorList>
            <person name="Nielsen J.C."/>
            <person name="Grijseels S."/>
            <person name="Prigent S."/>
            <person name="Ji B."/>
            <person name="Dainat J."/>
            <person name="Nielsen K.F."/>
            <person name="Frisvad J.C."/>
            <person name="Workman M."/>
            <person name="Nielsen J."/>
        </authorList>
    </citation>
    <scope>NUCLEOTIDE SEQUENCE [LARGE SCALE GENOMIC DNA]</scope>
    <source>
        <strain evidence="3">IBT 11843</strain>
    </source>
</reference>
<dbReference type="InterPro" id="IPR002575">
    <property type="entry name" value="Aminoglycoside_PTrfase"/>
</dbReference>
<keyword evidence="3" id="KW-1185">Reference proteome</keyword>
<name>A0A1V6NV13_PENDC</name>
<accession>A0A1V6NV13</accession>
<dbReference type="SUPFAM" id="SSF56112">
    <property type="entry name" value="Protein kinase-like (PK-like)"/>
    <property type="match status" value="1"/>
</dbReference>
<dbReference type="EMBL" id="MDYL01000034">
    <property type="protein sequence ID" value="OQD68541.1"/>
    <property type="molecule type" value="Genomic_DNA"/>
</dbReference>
<dbReference type="STRING" id="69771.A0A1V6NV13"/>
<protein>
    <recommendedName>
        <fullName evidence="1">Aminoglycoside phosphotransferase domain-containing protein</fullName>
    </recommendedName>
</protein>
<evidence type="ECO:0000313" key="3">
    <source>
        <dbReference type="Proteomes" id="UP000191522"/>
    </source>
</evidence>
<dbReference type="OrthoDB" id="5412996at2759"/>
<dbReference type="InterPro" id="IPR011009">
    <property type="entry name" value="Kinase-like_dom_sf"/>
</dbReference>
<dbReference type="OMA" id="EYINHET"/>
<dbReference type="Pfam" id="PF01636">
    <property type="entry name" value="APH"/>
    <property type="match status" value="1"/>
</dbReference>
<sequence length="402" mass="46846">MKPRMPFDDVAWEQSEDIADNWVHEIFAESTLRAIGHFIVKHRRGVPVELCDPKAGYYNLIFRMKFQDGGSAIIRFPKPGVVMFPEEKVRNEVATIRYIQEHTSIPVPFILHWGTKEESPLGLGPFIIMEYIDHEMNMSKALNMPELGVEDRPRLDPNIGDKTLEGTLPRSKLPANIFESSSSFFLTLADLQMEHLKHQRNDAVDSTIDCQRKYIARKLFRKLVDHRQRNRATMPGDDFGPFKLWCDDLRPANVLLNADLQIVGVIDWEFTYAAPAEFFHAPPWWLLLEQPEYWPDGIEAWTKVYECRLETFLNVMAKREDSLIASGRLTENQRLSEPMRKSWQTGEFWVSYAARRNFAFDSVYWHKLDERFFGPAGTVENAWEKRFDLLDDAEKTAMEQLV</sequence>
<dbReference type="PANTHER" id="PTHR21310">
    <property type="entry name" value="AMINOGLYCOSIDE PHOSPHOTRANSFERASE-RELATED-RELATED"/>
    <property type="match status" value="1"/>
</dbReference>
<dbReference type="PANTHER" id="PTHR21310:SF37">
    <property type="entry name" value="AMINOGLYCOSIDE PHOSPHOTRANSFERASE DOMAIN-CONTAINING PROTEIN"/>
    <property type="match status" value="1"/>
</dbReference>
<feature type="domain" description="Aminoglycoside phosphotransferase" evidence="1">
    <location>
        <begin position="55"/>
        <end position="275"/>
    </location>
</feature>
<evidence type="ECO:0000313" key="2">
    <source>
        <dbReference type="EMBL" id="OQD68541.1"/>
    </source>
</evidence>
<dbReference type="InterPro" id="IPR051678">
    <property type="entry name" value="AGP_Transferase"/>
</dbReference>
<evidence type="ECO:0000259" key="1">
    <source>
        <dbReference type="Pfam" id="PF01636"/>
    </source>
</evidence>
<dbReference type="Proteomes" id="UP000191522">
    <property type="component" value="Unassembled WGS sequence"/>
</dbReference>
<comment type="caution">
    <text evidence="2">The sequence shown here is derived from an EMBL/GenBank/DDBJ whole genome shotgun (WGS) entry which is preliminary data.</text>
</comment>
<dbReference type="AlphaFoldDB" id="A0A1V6NV13"/>
<dbReference type="Gene3D" id="3.30.200.20">
    <property type="entry name" value="Phosphorylase Kinase, domain 1"/>
    <property type="match status" value="1"/>
</dbReference>
<gene>
    <name evidence="2" type="ORF">PENDEC_c034G01443</name>
</gene>
<organism evidence="2 3">
    <name type="scientific">Penicillium decumbens</name>
    <dbReference type="NCBI Taxonomy" id="69771"/>
    <lineage>
        <taxon>Eukaryota</taxon>
        <taxon>Fungi</taxon>
        <taxon>Dikarya</taxon>
        <taxon>Ascomycota</taxon>
        <taxon>Pezizomycotina</taxon>
        <taxon>Eurotiomycetes</taxon>
        <taxon>Eurotiomycetidae</taxon>
        <taxon>Eurotiales</taxon>
        <taxon>Aspergillaceae</taxon>
        <taxon>Penicillium</taxon>
    </lineage>
</organism>